<dbReference type="HOGENOM" id="CLU_094876_0_1_2"/>
<dbReference type="Pfam" id="PF01575">
    <property type="entry name" value="MaoC_dehydratas"/>
    <property type="match status" value="1"/>
</dbReference>
<dbReference type="STRING" id="671065.MetMK1DRAFT_00002670"/>
<name>H2C4A0_9CREN</name>
<dbReference type="RefSeq" id="WP_009069860.1">
    <property type="nucleotide sequence ID" value="NZ_JH597761.1"/>
</dbReference>
<dbReference type="Gene3D" id="3.10.129.10">
    <property type="entry name" value="Hotdog Thioesterase"/>
    <property type="match status" value="1"/>
</dbReference>
<gene>
    <name evidence="2" type="ORF">MetMK1DRAFT_00002670</name>
</gene>
<evidence type="ECO:0000313" key="2">
    <source>
        <dbReference type="EMBL" id="EHP69765.1"/>
    </source>
</evidence>
<dbReference type="SUPFAM" id="SSF54637">
    <property type="entry name" value="Thioesterase/thiol ester dehydrase-isomerase"/>
    <property type="match status" value="1"/>
</dbReference>
<dbReference type="PANTHER" id="PTHR43664:SF1">
    <property type="entry name" value="BETA-METHYLMALYL-COA DEHYDRATASE"/>
    <property type="match status" value="1"/>
</dbReference>
<evidence type="ECO:0000313" key="3">
    <source>
        <dbReference type="Proteomes" id="UP000003980"/>
    </source>
</evidence>
<dbReference type="OrthoDB" id="209979at2157"/>
<protein>
    <submittedName>
        <fullName evidence="2">Acyl dehydratase</fullName>
    </submittedName>
</protein>
<sequence length="168" mass="19359">MEQVPFFEDFKPGQKFKSRVGRTILDVDNVWFTLLTNNNNQIHFNQDYTSKFYPGEPFKGRLVVNGFLTLAVTAGLLVEYTSTSGFMLGLENVKFLNPVFSGDTIYAEAEVLEVRESRSREGFGIVKIRTWGVNQRGEKVVEFDRIFMVRKRNAVWTGERKEERKTGS</sequence>
<dbReference type="InterPro" id="IPR002539">
    <property type="entry name" value="MaoC-like_dom"/>
</dbReference>
<organism evidence="2 3">
    <name type="scientific">Metallosphaera yellowstonensis MK1</name>
    <dbReference type="NCBI Taxonomy" id="671065"/>
    <lineage>
        <taxon>Archaea</taxon>
        <taxon>Thermoproteota</taxon>
        <taxon>Thermoprotei</taxon>
        <taxon>Sulfolobales</taxon>
        <taxon>Sulfolobaceae</taxon>
        <taxon>Metallosphaera</taxon>
    </lineage>
</organism>
<dbReference type="InterPro" id="IPR052342">
    <property type="entry name" value="MCH/BMMD"/>
</dbReference>
<feature type="domain" description="MaoC-like" evidence="1">
    <location>
        <begin position="12"/>
        <end position="120"/>
    </location>
</feature>
<reference evidence="2 3" key="1">
    <citation type="submission" date="2012-01" db="EMBL/GenBank/DDBJ databases">
        <title>Improved High-Quality Draft sequence of Metallosphaera yellowstonensis MK1.</title>
        <authorList>
            <consortium name="US DOE Joint Genome Institute"/>
            <person name="Lucas S."/>
            <person name="Han J."/>
            <person name="Cheng J.-F."/>
            <person name="Goodwin L."/>
            <person name="Pitluck S."/>
            <person name="Peters L."/>
            <person name="Teshima H."/>
            <person name="Detter J.C."/>
            <person name="Han C."/>
            <person name="Tapia R."/>
            <person name="Land M."/>
            <person name="Hauser L."/>
            <person name="Kyrpides N."/>
            <person name="Kozubal M."/>
            <person name="Macur R.E."/>
            <person name="Jay Z."/>
            <person name="Inskeep W."/>
            <person name="Woyke T."/>
        </authorList>
    </citation>
    <scope>NUCLEOTIDE SEQUENCE [LARGE SCALE GENOMIC DNA]</scope>
    <source>
        <strain evidence="2 3">MK1</strain>
    </source>
</reference>
<accession>H2C4A0</accession>
<proteinExistence type="predicted"/>
<dbReference type="eggNOG" id="arCOG00774">
    <property type="taxonomic scope" value="Archaea"/>
</dbReference>
<dbReference type="PANTHER" id="PTHR43664">
    <property type="entry name" value="MONOAMINE OXIDASE-RELATED"/>
    <property type="match status" value="1"/>
</dbReference>
<keyword evidence="3" id="KW-1185">Reference proteome</keyword>
<dbReference type="AlphaFoldDB" id="H2C4A0"/>
<dbReference type="CDD" id="cd03451">
    <property type="entry name" value="FkbR2"/>
    <property type="match status" value="1"/>
</dbReference>
<dbReference type="Proteomes" id="UP000003980">
    <property type="component" value="Unassembled WGS sequence"/>
</dbReference>
<dbReference type="InterPro" id="IPR029069">
    <property type="entry name" value="HotDog_dom_sf"/>
</dbReference>
<dbReference type="EMBL" id="JH597761">
    <property type="protein sequence ID" value="EHP69765.1"/>
    <property type="molecule type" value="Genomic_DNA"/>
</dbReference>
<evidence type="ECO:0000259" key="1">
    <source>
        <dbReference type="Pfam" id="PF01575"/>
    </source>
</evidence>